<organism evidence="3 4">
    <name type="scientific">Albidovulum denitrificans</name>
    <dbReference type="NCBI Taxonomy" id="404881"/>
    <lineage>
        <taxon>Bacteria</taxon>
        <taxon>Pseudomonadati</taxon>
        <taxon>Pseudomonadota</taxon>
        <taxon>Alphaproteobacteria</taxon>
        <taxon>Rhodobacterales</taxon>
        <taxon>Paracoccaceae</taxon>
        <taxon>Albidovulum</taxon>
    </lineage>
</organism>
<sequence>MRLVRLFAALTGLLVLAACANNDLSGPPKDFGDFSLGYNIVVAKNAKPVGPSRQATPAEWEEAIKTAIAARFERYQGEKLYHIGIGVDAYALAVPGIPLVLSPKSVLAITVNIWDDSAQRTVNSEPKTFTVFEGLSGSTVVGSGLTRSREEQMKALSENAARLINDWLVENKAWFTPEAAAARAAVTAAEGPEKVAPPKPTAKPAGTSAPATPAAAN</sequence>
<gene>
    <name evidence="3" type="ORF">LX70_03311</name>
</gene>
<evidence type="ECO:0000313" key="4">
    <source>
        <dbReference type="Proteomes" id="UP000238338"/>
    </source>
</evidence>
<keyword evidence="4" id="KW-1185">Reference proteome</keyword>
<dbReference type="RefSeq" id="WP_245885113.1">
    <property type="nucleotide sequence ID" value="NZ_PVEP01000008.1"/>
</dbReference>
<dbReference type="PROSITE" id="PS51257">
    <property type="entry name" value="PROKAR_LIPOPROTEIN"/>
    <property type="match status" value="1"/>
</dbReference>
<protein>
    <recommendedName>
        <fullName evidence="5">Lipoprotein</fullName>
    </recommendedName>
</protein>
<dbReference type="Proteomes" id="UP000238338">
    <property type="component" value="Unassembled WGS sequence"/>
</dbReference>
<feature type="compositionally biased region" description="Low complexity" evidence="1">
    <location>
        <begin position="202"/>
        <end position="217"/>
    </location>
</feature>
<evidence type="ECO:0000313" key="3">
    <source>
        <dbReference type="EMBL" id="PQV55645.1"/>
    </source>
</evidence>
<accession>A0A2S8S4C7</accession>
<evidence type="ECO:0008006" key="5">
    <source>
        <dbReference type="Google" id="ProtNLM"/>
    </source>
</evidence>
<dbReference type="AlphaFoldDB" id="A0A2S8S4C7"/>
<evidence type="ECO:0000256" key="2">
    <source>
        <dbReference type="SAM" id="SignalP"/>
    </source>
</evidence>
<reference evidence="3 4" key="1">
    <citation type="submission" date="2018-02" db="EMBL/GenBank/DDBJ databases">
        <title>Genomic Encyclopedia of Archaeal and Bacterial Type Strains, Phase II (KMG-II): from individual species to whole genera.</title>
        <authorList>
            <person name="Goeker M."/>
        </authorList>
    </citation>
    <scope>NUCLEOTIDE SEQUENCE [LARGE SCALE GENOMIC DNA]</scope>
    <source>
        <strain evidence="3 4">DSM 18921</strain>
    </source>
</reference>
<proteinExistence type="predicted"/>
<feature type="chain" id="PRO_5015407027" description="Lipoprotein" evidence="2">
    <location>
        <begin position="21"/>
        <end position="217"/>
    </location>
</feature>
<comment type="caution">
    <text evidence="3">The sequence shown here is derived from an EMBL/GenBank/DDBJ whole genome shotgun (WGS) entry which is preliminary data.</text>
</comment>
<feature type="region of interest" description="Disordered" evidence="1">
    <location>
        <begin position="186"/>
        <end position="217"/>
    </location>
</feature>
<feature type="signal peptide" evidence="2">
    <location>
        <begin position="1"/>
        <end position="20"/>
    </location>
</feature>
<keyword evidence="2" id="KW-0732">Signal</keyword>
<evidence type="ECO:0000256" key="1">
    <source>
        <dbReference type="SAM" id="MobiDB-lite"/>
    </source>
</evidence>
<name>A0A2S8S4C7_9RHOB</name>
<dbReference type="EMBL" id="PVEP01000008">
    <property type="protein sequence ID" value="PQV55645.1"/>
    <property type="molecule type" value="Genomic_DNA"/>
</dbReference>